<sequence>SIGWHMRNIQGQAGLIISGRKSYFTGAQKGNGAILFELRVSCLANFLRIGDTASIF</sequence>
<name>A0A382BQM4_9ZZZZ</name>
<gene>
    <name evidence="1" type="ORF">METZ01_LOCUS168773</name>
</gene>
<evidence type="ECO:0000313" key="1">
    <source>
        <dbReference type="EMBL" id="SVB15919.1"/>
    </source>
</evidence>
<dbReference type="AlphaFoldDB" id="A0A382BQM4"/>
<organism evidence="1">
    <name type="scientific">marine metagenome</name>
    <dbReference type="NCBI Taxonomy" id="408172"/>
    <lineage>
        <taxon>unclassified sequences</taxon>
        <taxon>metagenomes</taxon>
        <taxon>ecological metagenomes</taxon>
    </lineage>
</organism>
<feature type="non-terminal residue" evidence="1">
    <location>
        <position position="1"/>
    </location>
</feature>
<protein>
    <submittedName>
        <fullName evidence="1">Uncharacterized protein</fullName>
    </submittedName>
</protein>
<proteinExistence type="predicted"/>
<accession>A0A382BQM4</accession>
<reference evidence="1" key="1">
    <citation type="submission" date="2018-05" db="EMBL/GenBank/DDBJ databases">
        <authorList>
            <person name="Lanie J.A."/>
            <person name="Ng W.-L."/>
            <person name="Kazmierczak K.M."/>
            <person name="Andrzejewski T.M."/>
            <person name="Davidsen T.M."/>
            <person name="Wayne K.J."/>
            <person name="Tettelin H."/>
            <person name="Glass J.I."/>
            <person name="Rusch D."/>
            <person name="Podicherti R."/>
            <person name="Tsui H.-C.T."/>
            <person name="Winkler M.E."/>
        </authorList>
    </citation>
    <scope>NUCLEOTIDE SEQUENCE</scope>
</reference>
<dbReference type="EMBL" id="UINC01030855">
    <property type="protein sequence ID" value="SVB15919.1"/>
    <property type="molecule type" value="Genomic_DNA"/>
</dbReference>